<dbReference type="Proteomes" id="UP001522868">
    <property type="component" value="Unassembled WGS sequence"/>
</dbReference>
<dbReference type="EMBL" id="JALPTH010000001">
    <property type="protein sequence ID" value="MCK8676096.1"/>
    <property type="molecule type" value="Genomic_DNA"/>
</dbReference>
<name>A0ABT0I442_9ACTN</name>
<keyword evidence="3" id="KW-1185">Reference proteome</keyword>
<feature type="compositionally biased region" description="Pro residues" evidence="1">
    <location>
        <begin position="313"/>
        <end position="324"/>
    </location>
</feature>
<gene>
    <name evidence="2" type="ORF">M1O15_01430</name>
</gene>
<proteinExistence type="predicted"/>
<protein>
    <submittedName>
        <fullName evidence="2">Uncharacterized protein</fullName>
    </submittedName>
</protein>
<evidence type="ECO:0000313" key="3">
    <source>
        <dbReference type="Proteomes" id="UP001522868"/>
    </source>
</evidence>
<feature type="region of interest" description="Disordered" evidence="1">
    <location>
        <begin position="264"/>
        <end position="335"/>
    </location>
</feature>
<sequence length="335" mass="35942">MATVVFVHGVGRQYLSEASLARDTVPELLAGIRLAGGPVPEPSEVAVAFYGDLFRPSGTRAGPEPGYDAVDIEGDDEFALLMAWWAEAARTDPDVPAPDEPGTRGPAGYALSRALRLRTVRAALDALTGARRLRGVLDRTLIGDLKQVTAYFRDEDVRIVRDPGSYFTGRANALTRLQAGPRWLLRCLGQRPATRPWTPWSPGWRPPPTRRPCCARSPPARAPFLIVVDSLDGAGPADDAPRPGGSPGSCCDRWAEWSASGWSSAPAGSCCRTSANGSPPWTWTARRTRTTPAPPSTSAGCWPTRPPRTSVAPPRPRSSPPRWPAAPAAASWWPG</sequence>
<comment type="caution">
    <text evidence="2">The sequence shown here is derived from an EMBL/GenBank/DDBJ whole genome shotgun (WGS) entry which is preliminary data.</text>
</comment>
<evidence type="ECO:0000256" key="1">
    <source>
        <dbReference type="SAM" id="MobiDB-lite"/>
    </source>
</evidence>
<evidence type="ECO:0000313" key="2">
    <source>
        <dbReference type="EMBL" id="MCK8676096.1"/>
    </source>
</evidence>
<accession>A0ABT0I442</accession>
<organism evidence="2 3">
    <name type="scientific">Streptomyces lichenis</name>
    <dbReference type="NCBI Taxonomy" id="2306967"/>
    <lineage>
        <taxon>Bacteria</taxon>
        <taxon>Bacillati</taxon>
        <taxon>Actinomycetota</taxon>
        <taxon>Actinomycetes</taxon>
        <taxon>Kitasatosporales</taxon>
        <taxon>Streptomycetaceae</taxon>
        <taxon>Streptomyces</taxon>
    </lineage>
</organism>
<dbReference type="RefSeq" id="WP_248631279.1">
    <property type="nucleotide sequence ID" value="NZ_JALPTH010000001.1"/>
</dbReference>
<feature type="compositionally biased region" description="Low complexity" evidence="1">
    <location>
        <begin position="325"/>
        <end position="335"/>
    </location>
</feature>
<reference evidence="2 3" key="1">
    <citation type="submission" date="2022-04" db="EMBL/GenBank/DDBJ databases">
        <title>Streptomyces sp. nov. LCR6-01 isolated from Lichen of Dirinaria sp.</title>
        <authorList>
            <person name="Kanchanasin P."/>
            <person name="Tanasupawat S."/>
            <person name="Phongsopitanun W."/>
        </authorList>
    </citation>
    <scope>NUCLEOTIDE SEQUENCE [LARGE SCALE GENOMIC DNA]</scope>
    <source>
        <strain evidence="2 3">LCR6-01</strain>
    </source>
</reference>